<proteinExistence type="inferred from homology"/>
<dbReference type="InterPro" id="IPR036388">
    <property type="entry name" value="WH-like_DNA-bd_sf"/>
</dbReference>
<dbReference type="CDD" id="cd14660">
    <property type="entry name" value="E2F_DD"/>
    <property type="match status" value="1"/>
</dbReference>
<feature type="compositionally biased region" description="Polar residues" evidence="6">
    <location>
        <begin position="273"/>
        <end position="283"/>
    </location>
</feature>
<sequence>MIAGSPESNEPWPLNPKLEKKLMPDSAAPRSSLSRDDTSLVFLTRRFAELLKQSTDGVLDLNLVSEKLNAPKRRVYDVTHVLEGVHLIEKVSKNHIQWLGGQTNKELKALIEEENKLDELIQSCMWQIHHLCKNQPGQRFAYLTYEDVRRIPSLEEQTVIVIKAPAETKLEVPHPNESLQVRLSSTQGPIEVFVCSDDPIPTEATGGSVVSGGDLNLSLDDDSSAPIVPCSSFVQVSSEDRAVTTSQISDISSLLPELTQQQSSPVSASPVSTMTNPTLNPDFNKVLSTLRHQVPPL</sequence>
<dbReference type="PANTHER" id="PTHR12081">
    <property type="entry name" value="TRANSCRIPTION FACTOR E2F"/>
    <property type="match status" value="1"/>
</dbReference>
<comment type="subcellular location">
    <subcellularLocation>
        <location evidence="5">Nucleus</location>
    </subcellularLocation>
</comment>
<evidence type="ECO:0000256" key="2">
    <source>
        <dbReference type="ARBA" id="ARBA00023015"/>
    </source>
</evidence>
<dbReference type="SUPFAM" id="SSF46785">
    <property type="entry name" value="Winged helix' DNA-binding domain"/>
    <property type="match status" value="1"/>
</dbReference>
<dbReference type="EMBL" id="OY660884">
    <property type="protein sequence ID" value="CAJ1084172.1"/>
    <property type="molecule type" value="Genomic_DNA"/>
</dbReference>
<dbReference type="Proteomes" id="UP001178508">
    <property type="component" value="Chromosome 21"/>
</dbReference>
<evidence type="ECO:0000256" key="3">
    <source>
        <dbReference type="ARBA" id="ARBA00023125"/>
    </source>
</evidence>
<dbReference type="GO" id="GO:0090575">
    <property type="term" value="C:RNA polymerase II transcription regulator complex"/>
    <property type="evidence" value="ECO:0007669"/>
    <property type="project" value="TreeGrafter"/>
</dbReference>
<evidence type="ECO:0000259" key="7">
    <source>
        <dbReference type="SMART" id="SM01372"/>
    </source>
</evidence>
<evidence type="ECO:0000313" key="9">
    <source>
        <dbReference type="Proteomes" id="UP001178508"/>
    </source>
</evidence>
<keyword evidence="3 5" id="KW-0238">DNA-binding</keyword>
<dbReference type="Gene3D" id="6.10.250.540">
    <property type="match status" value="1"/>
</dbReference>
<dbReference type="GO" id="GO:0000978">
    <property type="term" value="F:RNA polymerase II cis-regulatory region sequence-specific DNA binding"/>
    <property type="evidence" value="ECO:0007669"/>
    <property type="project" value="InterPro"/>
</dbReference>
<dbReference type="PANTHER" id="PTHR12081:SF44">
    <property type="entry name" value="TRANSCRIPTION FACTOR E2F3"/>
    <property type="match status" value="1"/>
</dbReference>
<dbReference type="Pfam" id="PF02319">
    <property type="entry name" value="WHD_E2F_TDP"/>
    <property type="match status" value="1"/>
</dbReference>
<dbReference type="InterPro" id="IPR036390">
    <property type="entry name" value="WH_DNA-bd_sf"/>
</dbReference>
<dbReference type="InterPro" id="IPR003316">
    <property type="entry name" value="E2F_WHTH_DNA-bd_dom"/>
</dbReference>
<dbReference type="SUPFAM" id="SSF144074">
    <property type="entry name" value="E2F-DP heterodimerization region"/>
    <property type="match status" value="1"/>
</dbReference>
<protein>
    <recommendedName>
        <fullName evidence="7">E2F/DP family winged-helix DNA-binding domain-containing protein</fullName>
    </recommendedName>
</protein>
<dbReference type="GO" id="GO:0046983">
    <property type="term" value="F:protein dimerization activity"/>
    <property type="evidence" value="ECO:0007669"/>
    <property type="project" value="InterPro"/>
</dbReference>
<evidence type="ECO:0000256" key="5">
    <source>
        <dbReference type="RuleBase" id="RU003796"/>
    </source>
</evidence>
<gene>
    <name evidence="8" type="ORF">XNOV1_A043448</name>
</gene>
<dbReference type="InterPro" id="IPR037241">
    <property type="entry name" value="E2F-DP_heterodim"/>
</dbReference>
<dbReference type="Pfam" id="PF16421">
    <property type="entry name" value="E2F_CC-MB"/>
    <property type="match status" value="1"/>
</dbReference>
<dbReference type="AlphaFoldDB" id="A0AAV1HDL1"/>
<feature type="domain" description="E2F/DP family winged-helix DNA-binding" evidence="7">
    <location>
        <begin position="35"/>
        <end position="100"/>
    </location>
</feature>
<reference evidence="8" key="1">
    <citation type="submission" date="2023-08" db="EMBL/GenBank/DDBJ databases">
        <authorList>
            <person name="Alioto T."/>
            <person name="Alioto T."/>
            <person name="Gomez Garrido J."/>
        </authorList>
    </citation>
    <scope>NUCLEOTIDE SEQUENCE</scope>
</reference>
<comment type="similarity">
    <text evidence="1 5">Belongs to the E2F/DP family.</text>
</comment>
<keyword evidence="9" id="KW-1185">Reference proteome</keyword>
<accession>A0AAV1HDL1</accession>
<feature type="region of interest" description="Disordered" evidence="6">
    <location>
        <begin position="256"/>
        <end position="283"/>
    </location>
</feature>
<evidence type="ECO:0000313" key="8">
    <source>
        <dbReference type="EMBL" id="CAJ1084172.1"/>
    </source>
</evidence>
<feature type="compositionally biased region" description="Low complexity" evidence="6">
    <location>
        <begin position="260"/>
        <end position="272"/>
    </location>
</feature>
<evidence type="ECO:0000256" key="6">
    <source>
        <dbReference type="SAM" id="MobiDB-lite"/>
    </source>
</evidence>
<name>A0AAV1HDL1_XYRNO</name>
<dbReference type="InterPro" id="IPR032198">
    <property type="entry name" value="E2F_CC-MB"/>
</dbReference>
<evidence type="ECO:0000256" key="4">
    <source>
        <dbReference type="ARBA" id="ARBA00023163"/>
    </source>
</evidence>
<dbReference type="InterPro" id="IPR015633">
    <property type="entry name" value="E2F"/>
</dbReference>
<organism evidence="8 9">
    <name type="scientific">Xyrichtys novacula</name>
    <name type="common">Pearly razorfish</name>
    <name type="synonym">Hemipteronotus novacula</name>
    <dbReference type="NCBI Taxonomy" id="13765"/>
    <lineage>
        <taxon>Eukaryota</taxon>
        <taxon>Metazoa</taxon>
        <taxon>Chordata</taxon>
        <taxon>Craniata</taxon>
        <taxon>Vertebrata</taxon>
        <taxon>Euteleostomi</taxon>
        <taxon>Actinopterygii</taxon>
        <taxon>Neopterygii</taxon>
        <taxon>Teleostei</taxon>
        <taxon>Neoteleostei</taxon>
        <taxon>Acanthomorphata</taxon>
        <taxon>Eupercaria</taxon>
        <taxon>Labriformes</taxon>
        <taxon>Labridae</taxon>
        <taxon>Xyrichtys</taxon>
    </lineage>
</organism>
<dbReference type="GO" id="GO:0000981">
    <property type="term" value="F:DNA-binding transcription factor activity, RNA polymerase II-specific"/>
    <property type="evidence" value="ECO:0007669"/>
    <property type="project" value="TreeGrafter"/>
</dbReference>
<keyword evidence="4 5" id="KW-0804">Transcription</keyword>
<dbReference type="SMART" id="SM01372">
    <property type="entry name" value="E2F_TDP"/>
    <property type="match status" value="1"/>
</dbReference>
<dbReference type="FunFam" id="1.10.10.10:FF:000008">
    <property type="entry name" value="E2F transcription factor 1"/>
    <property type="match status" value="1"/>
</dbReference>
<dbReference type="Gene3D" id="1.10.10.10">
    <property type="entry name" value="Winged helix-like DNA-binding domain superfamily/Winged helix DNA-binding domain"/>
    <property type="match status" value="1"/>
</dbReference>
<keyword evidence="2 5" id="KW-0805">Transcription regulation</keyword>
<evidence type="ECO:0000256" key="1">
    <source>
        <dbReference type="ARBA" id="ARBA00010940"/>
    </source>
</evidence>
<feature type="region of interest" description="Disordered" evidence="6">
    <location>
        <begin position="1"/>
        <end position="33"/>
    </location>
</feature>
<keyword evidence="5" id="KW-0539">Nucleus</keyword>